<dbReference type="Proteomes" id="UP000244189">
    <property type="component" value="Unassembled WGS sequence"/>
</dbReference>
<reference evidence="2 3" key="1">
    <citation type="submission" date="2018-04" db="EMBL/GenBank/DDBJ databases">
        <title>Genomic Encyclopedia of Type Strains, Phase III (KMG-III): the genomes of soil and plant-associated and newly described type strains.</title>
        <authorList>
            <person name="Whitman W."/>
        </authorList>
    </citation>
    <scope>NUCLEOTIDE SEQUENCE [LARGE SCALE GENOMIC DNA]</scope>
    <source>
        <strain evidence="2 3">MA101b</strain>
    </source>
</reference>
<protein>
    <recommendedName>
        <fullName evidence="4">Hpr(Ser) kinase/phosphatase</fullName>
    </recommendedName>
</protein>
<feature type="compositionally biased region" description="Gly residues" evidence="1">
    <location>
        <begin position="9"/>
        <end position="58"/>
    </location>
</feature>
<dbReference type="RefSeq" id="WP_107960014.1">
    <property type="nucleotide sequence ID" value="NZ_QAOG01000009.1"/>
</dbReference>
<feature type="region of interest" description="Disordered" evidence="1">
    <location>
        <begin position="1"/>
        <end position="58"/>
    </location>
</feature>
<evidence type="ECO:0000256" key="1">
    <source>
        <dbReference type="SAM" id="MobiDB-lite"/>
    </source>
</evidence>
<gene>
    <name evidence="2" type="ORF">C8J26_3930</name>
</gene>
<keyword evidence="3" id="KW-1185">Reference proteome</keyword>
<dbReference type="Gene3D" id="3.40.50.300">
    <property type="entry name" value="P-loop containing nucleotide triphosphate hydrolases"/>
    <property type="match status" value="1"/>
</dbReference>
<dbReference type="AlphaFoldDB" id="A0A2T5GG71"/>
<dbReference type="EMBL" id="QAOG01000009">
    <property type="protein sequence ID" value="PTQ58329.1"/>
    <property type="molecule type" value="Genomic_DNA"/>
</dbReference>
<name>A0A2T5GG71_9SPHN</name>
<dbReference type="InterPro" id="IPR027417">
    <property type="entry name" value="P-loop_NTPase"/>
</dbReference>
<evidence type="ECO:0000313" key="3">
    <source>
        <dbReference type="Proteomes" id="UP000244189"/>
    </source>
</evidence>
<evidence type="ECO:0000313" key="2">
    <source>
        <dbReference type="EMBL" id="PTQ58329.1"/>
    </source>
</evidence>
<sequence length="358" mass="36817">MSVQIVPIAGGGASETWGGTSGGRGDGRIGGSGNGRMGGSGNGRVGGRSNGRVVGGGGGGAGIRMRRIGFDRVIDTDMPIPGTRALPPSVGWGAGNDGRGDGAISICRAMTPLVRTDTPPIWSLAGDALHFAAPGVADYRCTPTRIDVTPIAGAPQDMIEALLIATALPAVLWLQGDFMLHAAAVIPPDWGDGALAIAGPSGSGKSRLAAGFLTRGAYLVADDSVAVRRPRHADATAPRCAGLAGGYHLPIQGGASTRVFHPVADRRARRAARLAAVVVLDDDSHASRARLGAVAAVEALLANRHRASVPRLCGLSPRALRDAAWLARTVPVYRWPRDDADALLDDAIRRTIPHDDHG</sequence>
<comment type="caution">
    <text evidence="2">The sequence shown here is derived from an EMBL/GenBank/DDBJ whole genome shotgun (WGS) entry which is preliminary data.</text>
</comment>
<evidence type="ECO:0008006" key="4">
    <source>
        <dbReference type="Google" id="ProtNLM"/>
    </source>
</evidence>
<dbReference type="SUPFAM" id="SSF53795">
    <property type="entry name" value="PEP carboxykinase-like"/>
    <property type="match status" value="1"/>
</dbReference>
<proteinExistence type="predicted"/>
<accession>A0A2T5GG71</accession>
<organism evidence="2 3">
    <name type="scientific">Sphingomonas aurantiaca</name>
    <dbReference type="NCBI Taxonomy" id="185949"/>
    <lineage>
        <taxon>Bacteria</taxon>
        <taxon>Pseudomonadati</taxon>
        <taxon>Pseudomonadota</taxon>
        <taxon>Alphaproteobacteria</taxon>
        <taxon>Sphingomonadales</taxon>
        <taxon>Sphingomonadaceae</taxon>
        <taxon>Sphingomonas</taxon>
    </lineage>
</organism>